<dbReference type="EMBL" id="GBXM01102902">
    <property type="protein sequence ID" value="JAH05675.1"/>
    <property type="molecule type" value="Transcribed_RNA"/>
</dbReference>
<reference evidence="2" key="2">
    <citation type="journal article" date="2015" name="Fish Shellfish Immunol.">
        <title>Early steps in the European eel (Anguilla anguilla)-Vibrio vulnificus interaction in the gills: Role of the RtxA13 toxin.</title>
        <authorList>
            <person name="Callol A."/>
            <person name="Pajuelo D."/>
            <person name="Ebbesson L."/>
            <person name="Teles M."/>
            <person name="MacKenzie S."/>
            <person name="Amaro C."/>
        </authorList>
    </citation>
    <scope>NUCLEOTIDE SEQUENCE</scope>
</reference>
<feature type="region of interest" description="Disordered" evidence="1">
    <location>
        <begin position="33"/>
        <end position="53"/>
    </location>
</feature>
<proteinExistence type="predicted"/>
<reference evidence="2" key="1">
    <citation type="submission" date="2014-11" db="EMBL/GenBank/DDBJ databases">
        <authorList>
            <person name="Amaro Gonzalez C."/>
        </authorList>
    </citation>
    <scope>NUCLEOTIDE SEQUENCE</scope>
</reference>
<sequence length="53" mass="5989">MFSLALLADSCPFRYSVTIFCRCFSFRTSTMTMPSLTRPRPTSSLESANCRVT</sequence>
<name>A0A0E9PNK7_ANGAN</name>
<evidence type="ECO:0000313" key="2">
    <source>
        <dbReference type="EMBL" id="JAH05675.1"/>
    </source>
</evidence>
<organism evidence="2">
    <name type="scientific">Anguilla anguilla</name>
    <name type="common">European freshwater eel</name>
    <name type="synonym">Muraena anguilla</name>
    <dbReference type="NCBI Taxonomy" id="7936"/>
    <lineage>
        <taxon>Eukaryota</taxon>
        <taxon>Metazoa</taxon>
        <taxon>Chordata</taxon>
        <taxon>Craniata</taxon>
        <taxon>Vertebrata</taxon>
        <taxon>Euteleostomi</taxon>
        <taxon>Actinopterygii</taxon>
        <taxon>Neopterygii</taxon>
        <taxon>Teleostei</taxon>
        <taxon>Anguilliformes</taxon>
        <taxon>Anguillidae</taxon>
        <taxon>Anguilla</taxon>
    </lineage>
</organism>
<dbReference type="AlphaFoldDB" id="A0A0E9PNK7"/>
<protein>
    <submittedName>
        <fullName evidence="2">Uncharacterized protein</fullName>
    </submittedName>
</protein>
<evidence type="ECO:0000256" key="1">
    <source>
        <dbReference type="SAM" id="MobiDB-lite"/>
    </source>
</evidence>
<accession>A0A0E9PNK7</accession>